<sequence>MEALSKTIDRHTFFRVLGAGLGVACLTSCETKADDLSPASDVLDLTIRLDDARYVDLLKNGFYVVVNNRVIVAHTQPNQYVAVSPKCTHEGTTIVYQANNNAFYCPLDGSRYDLNGKVINGPATQPLVVYKVSNDQKSNTLRIFG</sequence>
<protein>
    <submittedName>
        <fullName evidence="8">Rieske 2Fe-2S domain-containing protein</fullName>
    </submittedName>
</protein>
<dbReference type="SUPFAM" id="SSF50022">
    <property type="entry name" value="ISP domain"/>
    <property type="match status" value="1"/>
</dbReference>
<name>A0A7J5TYA5_9BACT</name>
<organism evidence="8 9">
    <name type="scientific">Rudanella paleaurantiibacter</name>
    <dbReference type="NCBI Taxonomy" id="2614655"/>
    <lineage>
        <taxon>Bacteria</taxon>
        <taxon>Pseudomonadati</taxon>
        <taxon>Bacteroidota</taxon>
        <taxon>Cytophagia</taxon>
        <taxon>Cytophagales</taxon>
        <taxon>Cytophagaceae</taxon>
        <taxon>Rudanella</taxon>
    </lineage>
</organism>
<keyword evidence="9" id="KW-1185">Reference proteome</keyword>
<dbReference type="PANTHER" id="PTHR10134">
    <property type="entry name" value="CYTOCHROME B-C1 COMPLEX SUBUNIT RIESKE, MITOCHONDRIAL"/>
    <property type="match status" value="1"/>
</dbReference>
<accession>A0A7J5TYA5</accession>
<gene>
    <name evidence="8" type="ORF">F5984_12770</name>
</gene>
<evidence type="ECO:0000256" key="2">
    <source>
        <dbReference type="ARBA" id="ARBA00022723"/>
    </source>
</evidence>
<evidence type="ECO:0000256" key="6">
    <source>
        <dbReference type="ARBA" id="ARBA00034078"/>
    </source>
</evidence>
<dbReference type="RefSeq" id="WP_152124667.1">
    <property type="nucleotide sequence ID" value="NZ_WELI01000005.1"/>
</dbReference>
<keyword evidence="2" id="KW-0479">Metal-binding</keyword>
<proteinExistence type="predicted"/>
<dbReference type="InterPro" id="IPR017941">
    <property type="entry name" value="Rieske_2Fe-2S"/>
</dbReference>
<dbReference type="Pfam" id="PF00355">
    <property type="entry name" value="Rieske"/>
    <property type="match status" value="1"/>
</dbReference>
<dbReference type="GO" id="GO:0051537">
    <property type="term" value="F:2 iron, 2 sulfur cluster binding"/>
    <property type="evidence" value="ECO:0007669"/>
    <property type="project" value="UniProtKB-KW"/>
</dbReference>
<dbReference type="EMBL" id="WELI01000005">
    <property type="protein sequence ID" value="KAB7730051.1"/>
    <property type="molecule type" value="Genomic_DNA"/>
</dbReference>
<dbReference type="InterPro" id="IPR014349">
    <property type="entry name" value="Rieske_Fe-S_prot"/>
</dbReference>
<evidence type="ECO:0000256" key="3">
    <source>
        <dbReference type="ARBA" id="ARBA00023004"/>
    </source>
</evidence>
<dbReference type="AlphaFoldDB" id="A0A7J5TYA5"/>
<evidence type="ECO:0000313" key="9">
    <source>
        <dbReference type="Proteomes" id="UP000488299"/>
    </source>
</evidence>
<evidence type="ECO:0000256" key="4">
    <source>
        <dbReference type="ARBA" id="ARBA00023014"/>
    </source>
</evidence>
<evidence type="ECO:0000256" key="1">
    <source>
        <dbReference type="ARBA" id="ARBA00022714"/>
    </source>
</evidence>
<evidence type="ECO:0000259" key="7">
    <source>
        <dbReference type="PROSITE" id="PS51296"/>
    </source>
</evidence>
<dbReference type="CDD" id="cd03467">
    <property type="entry name" value="Rieske"/>
    <property type="match status" value="1"/>
</dbReference>
<evidence type="ECO:0000313" key="8">
    <source>
        <dbReference type="EMBL" id="KAB7730051.1"/>
    </source>
</evidence>
<comment type="caution">
    <text evidence="8">The sequence shown here is derived from an EMBL/GenBank/DDBJ whole genome shotgun (WGS) entry which is preliminary data.</text>
</comment>
<feature type="domain" description="Rieske" evidence="7">
    <location>
        <begin position="49"/>
        <end position="141"/>
    </location>
</feature>
<keyword evidence="1" id="KW-0001">2Fe-2S</keyword>
<dbReference type="PRINTS" id="PR00162">
    <property type="entry name" value="RIESKE"/>
</dbReference>
<dbReference type="InterPro" id="IPR005805">
    <property type="entry name" value="Rieske_Fe-S_prot_C"/>
</dbReference>
<dbReference type="InterPro" id="IPR036922">
    <property type="entry name" value="Rieske_2Fe-2S_sf"/>
</dbReference>
<dbReference type="Gene3D" id="2.102.10.10">
    <property type="entry name" value="Rieske [2Fe-2S] iron-sulphur domain"/>
    <property type="match status" value="1"/>
</dbReference>
<evidence type="ECO:0000256" key="5">
    <source>
        <dbReference type="ARBA" id="ARBA00023157"/>
    </source>
</evidence>
<keyword evidence="4" id="KW-0411">Iron-sulfur</keyword>
<keyword evidence="5" id="KW-1015">Disulfide bond</keyword>
<comment type="cofactor">
    <cofactor evidence="6">
        <name>[2Fe-2S] cluster</name>
        <dbReference type="ChEBI" id="CHEBI:190135"/>
    </cofactor>
</comment>
<dbReference type="Proteomes" id="UP000488299">
    <property type="component" value="Unassembled WGS sequence"/>
</dbReference>
<dbReference type="GO" id="GO:0046872">
    <property type="term" value="F:metal ion binding"/>
    <property type="evidence" value="ECO:0007669"/>
    <property type="project" value="UniProtKB-KW"/>
</dbReference>
<dbReference type="GO" id="GO:0016020">
    <property type="term" value="C:membrane"/>
    <property type="evidence" value="ECO:0007669"/>
    <property type="project" value="InterPro"/>
</dbReference>
<reference evidence="8 9" key="1">
    <citation type="submission" date="2019-10" db="EMBL/GenBank/DDBJ databases">
        <title>Rudanella paleaurantiibacter sp. nov., isolated from sludge.</title>
        <authorList>
            <person name="Xu S.Q."/>
        </authorList>
    </citation>
    <scope>NUCLEOTIDE SEQUENCE [LARGE SCALE GENOMIC DNA]</scope>
    <source>
        <strain evidence="8 9">HX-22-17</strain>
    </source>
</reference>
<dbReference type="PROSITE" id="PS51296">
    <property type="entry name" value="RIESKE"/>
    <property type="match status" value="1"/>
</dbReference>
<keyword evidence="3" id="KW-0408">Iron</keyword>